<accession>A0A1Y6BDG8</accession>
<proteinExistence type="predicted"/>
<feature type="compositionally biased region" description="Basic and acidic residues" evidence="1">
    <location>
        <begin position="1"/>
        <end position="11"/>
    </location>
</feature>
<evidence type="ECO:0000313" key="2">
    <source>
        <dbReference type="EMBL" id="SMF03478.1"/>
    </source>
</evidence>
<organism evidence="2 3">
    <name type="scientific">Pseudogulbenkiania subflava DSM 22618</name>
    <dbReference type="NCBI Taxonomy" id="1123014"/>
    <lineage>
        <taxon>Bacteria</taxon>
        <taxon>Pseudomonadati</taxon>
        <taxon>Pseudomonadota</taxon>
        <taxon>Betaproteobacteria</taxon>
        <taxon>Neisseriales</taxon>
        <taxon>Chromobacteriaceae</taxon>
        <taxon>Pseudogulbenkiania</taxon>
    </lineage>
</organism>
<dbReference type="AlphaFoldDB" id="A0A1Y6BDG8"/>
<dbReference type="EMBL" id="FXAG01000003">
    <property type="protein sequence ID" value="SMF03478.1"/>
    <property type="molecule type" value="Genomic_DNA"/>
</dbReference>
<dbReference type="RefSeq" id="WP_143477744.1">
    <property type="nucleotide sequence ID" value="NZ_FXAG01000003.1"/>
</dbReference>
<feature type="compositionally biased region" description="Basic residues" evidence="1">
    <location>
        <begin position="28"/>
        <end position="38"/>
    </location>
</feature>
<feature type="region of interest" description="Disordered" evidence="1">
    <location>
        <begin position="1"/>
        <end position="43"/>
    </location>
</feature>
<evidence type="ECO:0000256" key="1">
    <source>
        <dbReference type="SAM" id="MobiDB-lite"/>
    </source>
</evidence>
<keyword evidence="3" id="KW-1185">Reference proteome</keyword>
<reference evidence="3" key="1">
    <citation type="submission" date="2017-04" db="EMBL/GenBank/DDBJ databases">
        <authorList>
            <person name="Varghese N."/>
            <person name="Submissions S."/>
        </authorList>
    </citation>
    <scope>NUCLEOTIDE SEQUENCE [LARGE SCALE GENOMIC DNA]</scope>
    <source>
        <strain evidence="3">DSM 22618</strain>
    </source>
</reference>
<dbReference type="Proteomes" id="UP000192920">
    <property type="component" value="Unassembled WGS sequence"/>
</dbReference>
<name>A0A1Y6BDG8_9NEIS</name>
<sequence>MLRNGKTERIGPPHFTGQAQAAMDRTQNKRKHPHRQSKATKQAEVFAESVHNDTPENGYFQYSRPNVECFDADQIWGKLTG</sequence>
<evidence type="ECO:0000313" key="3">
    <source>
        <dbReference type="Proteomes" id="UP000192920"/>
    </source>
</evidence>
<gene>
    <name evidence="2" type="ORF">SAMN02745746_00882</name>
</gene>
<protein>
    <submittedName>
        <fullName evidence="2">Uncharacterized protein</fullName>
    </submittedName>
</protein>